<dbReference type="Proteomes" id="UP000247465">
    <property type="component" value="Chromosome"/>
</dbReference>
<comment type="cofactor">
    <cofactor evidence="1">
        <name>Mg(2+)</name>
        <dbReference type="ChEBI" id="CHEBI:18420"/>
    </cofactor>
</comment>
<dbReference type="GO" id="GO:0046872">
    <property type="term" value="F:metal ion binding"/>
    <property type="evidence" value="ECO:0007669"/>
    <property type="project" value="UniProtKB-KW"/>
</dbReference>
<dbReference type="GO" id="GO:0006228">
    <property type="term" value="P:UTP biosynthetic process"/>
    <property type="evidence" value="ECO:0007669"/>
    <property type="project" value="InterPro"/>
</dbReference>
<feature type="active site" description="Pros-phosphohistidine intermediate" evidence="12">
    <location>
        <position position="115"/>
    </location>
</feature>
<keyword evidence="7" id="KW-0547">Nucleotide-binding</keyword>
<evidence type="ECO:0000256" key="10">
    <source>
        <dbReference type="ARBA" id="ARBA00022842"/>
    </source>
</evidence>
<dbReference type="PANTHER" id="PTHR11349">
    <property type="entry name" value="NUCLEOSIDE DIPHOSPHATE KINASE"/>
    <property type="match status" value="1"/>
</dbReference>
<reference evidence="15 16" key="1">
    <citation type="submission" date="2018-06" db="EMBL/GenBank/DDBJ databases">
        <title>Draft Genome Sequence of a Novel Marine Bacterium Related to the Verrucomicrobia.</title>
        <authorList>
            <person name="Vosseberg J."/>
            <person name="Martijn J."/>
            <person name="Ettema T.J.G."/>
        </authorList>
    </citation>
    <scope>NUCLEOTIDE SEQUENCE [LARGE SCALE GENOMIC DNA]</scope>
    <source>
        <strain evidence="15">TARA_B100001123</strain>
    </source>
</reference>
<dbReference type="Pfam" id="PF00334">
    <property type="entry name" value="NDK"/>
    <property type="match status" value="1"/>
</dbReference>
<evidence type="ECO:0000256" key="4">
    <source>
        <dbReference type="ARBA" id="ARBA00022553"/>
    </source>
</evidence>
<dbReference type="EMBL" id="CP029803">
    <property type="protein sequence ID" value="AWT60068.1"/>
    <property type="molecule type" value="Genomic_DNA"/>
</dbReference>
<keyword evidence="8 15" id="KW-0418">Kinase</keyword>
<dbReference type="SMART" id="SM00562">
    <property type="entry name" value="NDK"/>
    <property type="match status" value="1"/>
</dbReference>
<dbReference type="FunFam" id="3.30.70.141:FF:000017">
    <property type="entry name" value="Nucleoside diphosphate kinase"/>
    <property type="match status" value="1"/>
</dbReference>
<evidence type="ECO:0000256" key="6">
    <source>
        <dbReference type="ARBA" id="ARBA00022723"/>
    </source>
</evidence>
<dbReference type="Gene3D" id="3.30.70.141">
    <property type="entry name" value="Nucleoside diphosphate kinase-like domain"/>
    <property type="match status" value="1"/>
</dbReference>
<keyword evidence="10" id="KW-0460">Magnesium</keyword>
<proteinExistence type="inferred from homology"/>
<keyword evidence="5 15" id="KW-0808">Transferase</keyword>
<dbReference type="PROSITE" id="PS51374">
    <property type="entry name" value="NDPK_LIKE"/>
    <property type="match status" value="1"/>
</dbReference>
<dbReference type="GO" id="GO:0006241">
    <property type="term" value="P:CTP biosynthetic process"/>
    <property type="evidence" value="ECO:0007669"/>
    <property type="project" value="InterPro"/>
</dbReference>
<accession>A0A2Z4AG91</accession>
<comment type="similarity">
    <text evidence="2 12 13">Belongs to the NDK family.</text>
</comment>
<evidence type="ECO:0000313" key="15">
    <source>
        <dbReference type="EMBL" id="AWT60068.1"/>
    </source>
</evidence>
<evidence type="ECO:0000256" key="7">
    <source>
        <dbReference type="ARBA" id="ARBA00022741"/>
    </source>
</evidence>
<evidence type="ECO:0000256" key="2">
    <source>
        <dbReference type="ARBA" id="ARBA00008142"/>
    </source>
</evidence>
<evidence type="ECO:0000259" key="14">
    <source>
        <dbReference type="SMART" id="SM00562"/>
    </source>
</evidence>
<evidence type="ECO:0000313" key="16">
    <source>
        <dbReference type="Proteomes" id="UP000247465"/>
    </source>
</evidence>
<evidence type="ECO:0000256" key="5">
    <source>
        <dbReference type="ARBA" id="ARBA00022679"/>
    </source>
</evidence>
<feature type="domain" description="Nucleoside diphosphate kinase-like" evidence="14">
    <location>
        <begin position="1"/>
        <end position="133"/>
    </location>
</feature>
<dbReference type="NCBIfam" id="NF001908">
    <property type="entry name" value="PRK00668.1"/>
    <property type="match status" value="1"/>
</dbReference>
<feature type="binding site" evidence="12">
    <location>
        <position position="112"/>
    </location>
    <ligand>
        <name>ATP</name>
        <dbReference type="ChEBI" id="CHEBI:30616"/>
    </ligand>
</feature>
<protein>
    <recommendedName>
        <fullName evidence="3">nucleoside-diphosphate kinase</fullName>
        <ecNumber evidence="3">2.7.4.6</ecNumber>
    </recommendedName>
</protein>
<dbReference type="KEGG" id="mtar:DF168_01268"/>
<dbReference type="GO" id="GO:0005524">
    <property type="term" value="F:ATP binding"/>
    <property type="evidence" value="ECO:0007669"/>
    <property type="project" value="UniProtKB-KW"/>
</dbReference>
<keyword evidence="4" id="KW-0597">Phosphoprotein</keyword>
<dbReference type="PRINTS" id="PR01243">
    <property type="entry name" value="NUCDPKINASE"/>
</dbReference>
<keyword evidence="6" id="KW-0479">Metal-binding</keyword>
<gene>
    <name evidence="15" type="primary">ndk</name>
    <name evidence="15" type="ORF">DF168_01268</name>
</gene>
<dbReference type="GO" id="GO:0004550">
    <property type="term" value="F:nucleoside diphosphate kinase activity"/>
    <property type="evidence" value="ECO:0007669"/>
    <property type="project" value="UniProtKB-EC"/>
</dbReference>
<name>A0A2Z4AG91_9BACT</name>
<keyword evidence="11" id="KW-0546">Nucleotide metabolism</keyword>
<dbReference type="EC" id="2.7.4.6" evidence="3"/>
<feature type="binding site" evidence="12">
    <location>
        <position position="9"/>
    </location>
    <ligand>
        <name>ATP</name>
        <dbReference type="ChEBI" id="CHEBI:30616"/>
    </ligand>
</feature>
<keyword evidence="9" id="KW-0067">ATP-binding</keyword>
<feature type="binding site" evidence="12">
    <location>
        <position position="57"/>
    </location>
    <ligand>
        <name>ATP</name>
        <dbReference type="ChEBI" id="CHEBI:30616"/>
    </ligand>
</feature>
<evidence type="ECO:0000256" key="9">
    <source>
        <dbReference type="ARBA" id="ARBA00022840"/>
    </source>
</evidence>
<dbReference type="SUPFAM" id="SSF54919">
    <property type="entry name" value="Nucleoside diphosphate kinase, NDK"/>
    <property type="match status" value="1"/>
</dbReference>
<evidence type="ECO:0000256" key="11">
    <source>
        <dbReference type="ARBA" id="ARBA00023080"/>
    </source>
</evidence>
<dbReference type="CDD" id="cd04413">
    <property type="entry name" value="NDPk_I"/>
    <property type="match status" value="1"/>
</dbReference>
<dbReference type="InterPro" id="IPR001564">
    <property type="entry name" value="Nucleoside_diP_kinase"/>
</dbReference>
<evidence type="ECO:0000256" key="13">
    <source>
        <dbReference type="RuleBase" id="RU004011"/>
    </source>
</evidence>
<evidence type="ECO:0000256" key="12">
    <source>
        <dbReference type="PROSITE-ProRule" id="PRU00706"/>
    </source>
</evidence>
<feature type="binding site" evidence="12">
    <location>
        <position position="102"/>
    </location>
    <ligand>
        <name>ATP</name>
        <dbReference type="ChEBI" id="CHEBI:30616"/>
    </ligand>
</feature>
<feature type="binding site" evidence="12">
    <location>
        <position position="85"/>
    </location>
    <ligand>
        <name>ATP</name>
        <dbReference type="ChEBI" id="CHEBI:30616"/>
    </ligand>
</feature>
<evidence type="ECO:0000256" key="8">
    <source>
        <dbReference type="ARBA" id="ARBA00022777"/>
    </source>
</evidence>
<dbReference type="GO" id="GO:0006183">
    <property type="term" value="P:GTP biosynthetic process"/>
    <property type="evidence" value="ECO:0007669"/>
    <property type="project" value="InterPro"/>
</dbReference>
<dbReference type="InterPro" id="IPR036850">
    <property type="entry name" value="NDK-like_dom_sf"/>
</dbReference>
<feature type="binding site" evidence="12">
    <location>
        <position position="91"/>
    </location>
    <ligand>
        <name>ATP</name>
        <dbReference type="ChEBI" id="CHEBI:30616"/>
    </ligand>
</feature>
<dbReference type="AlphaFoldDB" id="A0A2Z4AG91"/>
<organism evidence="15 16">
    <name type="scientific">Candidatus Moanibacter tarae</name>
    <dbReference type="NCBI Taxonomy" id="2200854"/>
    <lineage>
        <taxon>Bacteria</taxon>
        <taxon>Pseudomonadati</taxon>
        <taxon>Verrucomicrobiota</taxon>
        <taxon>Opitutia</taxon>
        <taxon>Puniceicoccales</taxon>
        <taxon>Puniceicoccales incertae sedis</taxon>
        <taxon>Candidatus Moanibacter</taxon>
    </lineage>
</organism>
<evidence type="ECO:0000256" key="1">
    <source>
        <dbReference type="ARBA" id="ARBA00001946"/>
    </source>
</evidence>
<sequence>MEKTLIIFKPDCVEQKRVGHVLSRFEENGFTILDCKVMLLTEELLSDHYSHIRHLPFFPEITGFMSSKPVIVMVLEGKNVVQRVRELLGPTDSTVAPKGSIRGDFGTDRMRNIAHASDSWENAKIEIKRFFGN</sequence>
<dbReference type="InterPro" id="IPR034907">
    <property type="entry name" value="NDK-like_dom"/>
</dbReference>
<evidence type="ECO:0000256" key="3">
    <source>
        <dbReference type="ARBA" id="ARBA00012966"/>
    </source>
</evidence>